<dbReference type="EMBL" id="CABFNP030001276">
    <property type="protein sequence ID" value="CAI6096003.1"/>
    <property type="molecule type" value="Genomic_DNA"/>
</dbReference>
<accession>A0AA35Q4W0</accession>
<dbReference type="EC" id="1.2.1.3" evidence="2"/>
<dbReference type="Gene3D" id="3.40.309.10">
    <property type="entry name" value="Aldehyde Dehydrogenase, Chain A, domain 2"/>
    <property type="match status" value="1"/>
</dbReference>
<name>A0AA35Q4W0_9HYPO</name>
<comment type="similarity">
    <text evidence="1">Belongs to the aldehyde dehydrogenase family.</text>
</comment>
<proteinExistence type="inferred from homology"/>
<gene>
    <name evidence="5" type="ORF">CCHLO57077_00016799</name>
</gene>
<protein>
    <recommendedName>
        <fullName evidence="2">aldehyde dehydrogenase (NAD(+))</fullName>
        <ecNumber evidence="2">1.2.1.3</ecNumber>
    </recommendedName>
</protein>
<evidence type="ECO:0000313" key="6">
    <source>
        <dbReference type="Proteomes" id="UP001160390"/>
    </source>
</evidence>
<dbReference type="InterPro" id="IPR015590">
    <property type="entry name" value="Aldehyde_DH_dom"/>
</dbReference>
<comment type="catalytic activity">
    <reaction evidence="3">
        <text>an aldehyde + NAD(+) + H2O = a carboxylate + NADH + 2 H(+)</text>
        <dbReference type="Rhea" id="RHEA:16185"/>
        <dbReference type="ChEBI" id="CHEBI:15377"/>
        <dbReference type="ChEBI" id="CHEBI:15378"/>
        <dbReference type="ChEBI" id="CHEBI:17478"/>
        <dbReference type="ChEBI" id="CHEBI:29067"/>
        <dbReference type="ChEBI" id="CHEBI:57540"/>
        <dbReference type="ChEBI" id="CHEBI:57945"/>
        <dbReference type="EC" id="1.2.1.3"/>
    </reaction>
</comment>
<evidence type="ECO:0000256" key="3">
    <source>
        <dbReference type="ARBA" id="ARBA00049194"/>
    </source>
</evidence>
<dbReference type="InterPro" id="IPR016161">
    <property type="entry name" value="Ald_DH/histidinol_DH"/>
</dbReference>
<dbReference type="Pfam" id="PF00171">
    <property type="entry name" value="Aldedh"/>
    <property type="match status" value="1"/>
</dbReference>
<evidence type="ECO:0000313" key="5">
    <source>
        <dbReference type="EMBL" id="CAI6096003.1"/>
    </source>
</evidence>
<dbReference type="SUPFAM" id="SSF53720">
    <property type="entry name" value="ALDH-like"/>
    <property type="match status" value="1"/>
</dbReference>
<evidence type="ECO:0000259" key="4">
    <source>
        <dbReference type="Pfam" id="PF00171"/>
    </source>
</evidence>
<keyword evidence="6" id="KW-1185">Reference proteome</keyword>
<dbReference type="Proteomes" id="UP001160390">
    <property type="component" value="Unassembled WGS sequence"/>
</dbReference>
<dbReference type="AlphaFoldDB" id="A0AA35Q4W0"/>
<sequence length="107" mass="12007">MRLERLLDDLCVEGCSSSSGYDEQEFRNILSYIDSGKQNAELIVGGASKDYKGFWIEPTVFLESSDDAAIYKEEIFGPVLILKIFTDEDQVIGWANDLDYGLAVELN</sequence>
<evidence type="ECO:0000256" key="2">
    <source>
        <dbReference type="ARBA" id="ARBA00024226"/>
    </source>
</evidence>
<comment type="caution">
    <text evidence="5">The sequence shown here is derived from an EMBL/GenBank/DDBJ whole genome shotgun (WGS) entry which is preliminary data.</text>
</comment>
<dbReference type="GO" id="GO:0004029">
    <property type="term" value="F:aldehyde dehydrogenase (NAD+) activity"/>
    <property type="evidence" value="ECO:0007669"/>
    <property type="project" value="UniProtKB-EC"/>
</dbReference>
<reference evidence="5" key="1">
    <citation type="submission" date="2023-01" db="EMBL/GenBank/DDBJ databases">
        <authorList>
            <person name="Piombo E."/>
        </authorList>
    </citation>
    <scope>NUCLEOTIDE SEQUENCE</scope>
</reference>
<organism evidence="5 6">
    <name type="scientific">Clonostachys chloroleuca</name>
    <dbReference type="NCBI Taxonomy" id="1926264"/>
    <lineage>
        <taxon>Eukaryota</taxon>
        <taxon>Fungi</taxon>
        <taxon>Dikarya</taxon>
        <taxon>Ascomycota</taxon>
        <taxon>Pezizomycotina</taxon>
        <taxon>Sordariomycetes</taxon>
        <taxon>Hypocreomycetidae</taxon>
        <taxon>Hypocreales</taxon>
        <taxon>Bionectriaceae</taxon>
        <taxon>Clonostachys</taxon>
    </lineage>
</organism>
<dbReference type="InterPro" id="IPR016163">
    <property type="entry name" value="Ald_DH_C"/>
</dbReference>
<feature type="non-terminal residue" evidence="5">
    <location>
        <position position="107"/>
    </location>
</feature>
<dbReference type="PANTHER" id="PTHR11699">
    <property type="entry name" value="ALDEHYDE DEHYDROGENASE-RELATED"/>
    <property type="match status" value="1"/>
</dbReference>
<feature type="domain" description="Aldehyde dehydrogenase" evidence="4">
    <location>
        <begin position="22"/>
        <end position="103"/>
    </location>
</feature>
<evidence type="ECO:0000256" key="1">
    <source>
        <dbReference type="ARBA" id="ARBA00009986"/>
    </source>
</evidence>